<dbReference type="Pfam" id="PF17768">
    <property type="entry name" value="RecJ_OB"/>
    <property type="match status" value="1"/>
</dbReference>
<evidence type="ECO:0000259" key="8">
    <source>
        <dbReference type="Pfam" id="PF17768"/>
    </source>
</evidence>
<dbReference type="NCBIfam" id="TIGR00644">
    <property type="entry name" value="recJ"/>
    <property type="match status" value="1"/>
</dbReference>
<dbReference type="AlphaFoldDB" id="X0SQF5"/>
<dbReference type="EMBL" id="BARS01002244">
    <property type="protein sequence ID" value="GAF83309.1"/>
    <property type="molecule type" value="Genomic_DNA"/>
</dbReference>
<feature type="domain" description="DHHA1" evidence="7">
    <location>
        <begin position="288"/>
        <end position="379"/>
    </location>
</feature>
<dbReference type="InterPro" id="IPR051673">
    <property type="entry name" value="SSDNA_exonuclease_RecJ"/>
</dbReference>
<dbReference type="Gene3D" id="3.90.1640.30">
    <property type="match status" value="1"/>
</dbReference>
<dbReference type="Pfam" id="PF02272">
    <property type="entry name" value="DHHA1"/>
    <property type="match status" value="1"/>
</dbReference>
<dbReference type="InterPro" id="IPR004610">
    <property type="entry name" value="RecJ"/>
</dbReference>
<protein>
    <recommendedName>
        <fullName evidence="2">Single-stranded-DNA-specific exonuclease RecJ</fullName>
    </recommendedName>
</protein>
<evidence type="ECO:0000259" key="6">
    <source>
        <dbReference type="Pfam" id="PF01368"/>
    </source>
</evidence>
<dbReference type="Pfam" id="PF01368">
    <property type="entry name" value="DHH"/>
    <property type="match status" value="1"/>
</dbReference>
<name>X0SQF5_9ZZZZ</name>
<proteinExistence type="inferred from homology"/>
<reference evidence="9" key="1">
    <citation type="journal article" date="2014" name="Front. Microbiol.">
        <title>High frequency of phylogenetically diverse reductive dehalogenase-homologous genes in deep subseafloor sedimentary metagenomes.</title>
        <authorList>
            <person name="Kawai M."/>
            <person name="Futagami T."/>
            <person name="Toyoda A."/>
            <person name="Takaki Y."/>
            <person name="Nishi S."/>
            <person name="Hori S."/>
            <person name="Arai W."/>
            <person name="Tsubouchi T."/>
            <person name="Morono Y."/>
            <person name="Uchiyama I."/>
            <person name="Ito T."/>
            <person name="Fujiyama A."/>
            <person name="Inagaki F."/>
            <person name="Takami H."/>
        </authorList>
    </citation>
    <scope>NUCLEOTIDE SEQUENCE</scope>
    <source>
        <strain evidence="9">Expedition CK06-06</strain>
    </source>
</reference>
<comment type="caution">
    <text evidence="9">The sequence shown here is derived from an EMBL/GenBank/DDBJ whole genome shotgun (WGS) entry which is preliminary data.</text>
</comment>
<dbReference type="PANTHER" id="PTHR30255">
    <property type="entry name" value="SINGLE-STRANDED-DNA-SPECIFIC EXONUCLEASE RECJ"/>
    <property type="match status" value="1"/>
</dbReference>
<dbReference type="GO" id="GO:0003676">
    <property type="term" value="F:nucleic acid binding"/>
    <property type="evidence" value="ECO:0007669"/>
    <property type="project" value="InterPro"/>
</dbReference>
<dbReference type="GO" id="GO:0006310">
    <property type="term" value="P:DNA recombination"/>
    <property type="evidence" value="ECO:0007669"/>
    <property type="project" value="InterPro"/>
</dbReference>
<feature type="domain" description="RecJ OB" evidence="8">
    <location>
        <begin position="394"/>
        <end position="498"/>
    </location>
</feature>
<dbReference type="PANTHER" id="PTHR30255:SF2">
    <property type="entry name" value="SINGLE-STRANDED-DNA-SPECIFIC EXONUCLEASE RECJ"/>
    <property type="match status" value="1"/>
</dbReference>
<organism evidence="9">
    <name type="scientific">marine sediment metagenome</name>
    <dbReference type="NCBI Taxonomy" id="412755"/>
    <lineage>
        <taxon>unclassified sequences</taxon>
        <taxon>metagenomes</taxon>
        <taxon>ecological metagenomes</taxon>
    </lineage>
</organism>
<keyword evidence="3" id="KW-0540">Nuclease</keyword>
<dbReference type="GO" id="GO:0006281">
    <property type="term" value="P:DNA repair"/>
    <property type="evidence" value="ECO:0007669"/>
    <property type="project" value="InterPro"/>
</dbReference>
<evidence type="ECO:0000259" key="7">
    <source>
        <dbReference type="Pfam" id="PF02272"/>
    </source>
</evidence>
<evidence type="ECO:0000256" key="4">
    <source>
        <dbReference type="ARBA" id="ARBA00022801"/>
    </source>
</evidence>
<dbReference type="GO" id="GO:0008409">
    <property type="term" value="F:5'-3' exonuclease activity"/>
    <property type="evidence" value="ECO:0007669"/>
    <property type="project" value="InterPro"/>
</dbReference>
<dbReference type="Gene3D" id="3.10.310.30">
    <property type="match status" value="1"/>
</dbReference>
<dbReference type="SUPFAM" id="SSF64182">
    <property type="entry name" value="DHH phosphoesterases"/>
    <property type="match status" value="1"/>
</dbReference>
<dbReference type="InterPro" id="IPR038763">
    <property type="entry name" value="DHH_sf"/>
</dbReference>
<dbReference type="InterPro" id="IPR001667">
    <property type="entry name" value="DDH_dom"/>
</dbReference>
<dbReference type="InterPro" id="IPR041122">
    <property type="entry name" value="RecJ_OB"/>
</dbReference>
<evidence type="ECO:0000256" key="1">
    <source>
        <dbReference type="ARBA" id="ARBA00005915"/>
    </source>
</evidence>
<comment type="similarity">
    <text evidence="1">Belongs to the RecJ family.</text>
</comment>
<feature type="non-terminal residue" evidence="9">
    <location>
        <position position="1"/>
    </location>
</feature>
<accession>X0SQF5</accession>
<keyword evidence="4" id="KW-0378">Hydrolase</keyword>
<dbReference type="InterPro" id="IPR003156">
    <property type="entry name" value="DHHA1_dom"/>
</dbReference>
<sequence>LLPDMHQAVARIYQALLSGENIAIYGDFDVDGITATALLVQGLSSLGGKAIPYIPHRLTEGYGLKTAALENLYRQGISLVITVDCGITALSQVKQAKRMGLDIIITDHHTPLPEIPSAIAIVNPKLPDSNYSFSELAGVGVAFKLLQALLQSIGREQQLDELIDLVALGTVADMVPLLEENRYLVKEGLKLINTSPRLGIREIFTQAGLNIGTIDPVSISWILAPRLNAAGRLAHAMTSYKLLMTESLQEAQGLSIWLAKKNAERQRLTTNALAKAREQILAQGISPLLVASDSDCPAGIAGLVASRLSEEFYRPAIVIRTGEQVSSGSCRSIPEFNIILALNQCSSLLSQFGGHSQAAGFTIPTKNLARLQQTLSQLATEQLAGVDLRPRLDIEAEVALPDLGGDIFQTIQQLAPFGHGNPLPTFLSRRVELAHYHTMGSEGEHLRLKLKQGGTIWDGVGFGLGNYLAELSSPLDIVYNLEMDRWGGEERLRLNILDFAPAN</sequence>
<gene>
    <name evidence="9" type="ORF">S01H1_04231</name>
</gene>
<keyword evidence="5" id="KW-0269">Exonuclease</keyword>
<evidence type="ECO:0000256" key="5">
    <source>
        <dbReference type="ARBA" id="ARBA00022839"/>
    </source>
</evidence>
<feature type="domain" description="DDH" evidence="6">
    <location>
        <begin position="21"/>
        <end position="170"/>
    </location>
</feature>
<evidence type="ECO:0000313" key="9">
    <source>
        <dbReference type="EMBL" id="GAF83309.1"/>
    </source>
</evidence>
<evidence type="ECO:0000256" key="2">
    <source>
        <dbReference type="ARBA" id="ARBA00019841"/>
    </source>
</evidence>
<evidence type="ECO:0000256" key="3">
    <source>
        <dbReference type="ARBA" id="ARBA00022722"/>
    </source>
</evidence>